<dbReference type="EC" id="3.6.1.41" evidence="1"/>
<dbReference type="PANTHER" id="PTHR35795:SF1">
    <property type="entry name" value="BIS(5'-NUCLEOSYL)-TETRAPHOSPHATASE, SYMMETRICAL"/>
    <property type="match status" value="1"/>
</dbReference>
<keyword evidence="4" id="KW-0378">Hydrolase</keyword>
<dbReference type="PANTHER" id="PTHR35795">
    <property type="entry name" value="SLR1885 PROTEIN"/>
    <property type="match status" value="1"/>
</dbReference>
<feature type="domain" description="HD/PDEase" evidence="7">
    <location>
        <begin position="14"/>
        <end position="140"/>
    </location>
</feature>
<comment type="caution">
    <text evidence="8">The sequence shown here is derived from an EMBL/GenBank/DDBJ whole genome shotgun (WGS) entry which is preliminary data.</text>
</comment>
<evidence type="ECO:0000313" key="9">
    <source>
        <dbReference type="Proteomes" id="UP000446866"/>
    </source>
</evidence>
<evidence type="ECO:0000256" key="3">
    <source>
        <dbReference type="ARBA" id="ARBA00022741"/>
    </source>
</evidence>
<dbReference type="SUPFAM" id="SSF109604">
    <property type="entry name" value="HD-domain/PDEase-like"/>
    <property type="match status" value="1"/>
</dbReference>
<dbReference type="InterPro" id="IPR003607">
    <property type="entry name" value="HD/PDEase_dom"/>
</dbReference>
<dbReference type="NCBIfam" id="TIGR00488">
    <property type="entry name" value="bis(5'-nucleosyl)-tetraphosphatase (symmetrical) YqeK"/>
    <property type="match status" value="1"/>
</dbReference>
<dbReference type="GO" id="GO:0000166">
    <property type="term" value="F:nucleotide binding"/>
    <property type="evidence" value="ECO:0007669"/>
    <property type="project" value="UniProtKB-KW"/>
</dbReference>
<evidence type="ECO:0000256" key="6">
    <source>
        <dbReference type="ARBA" id="ARBA00049417"/>
    </source>
</evidence>
<evidence type="ECO:0000256" key="4">
    <source>
        <dbReference type="ARBA" id="ARBA00022801"/>
    </source>
</evidence>
<dbReference type="GO" id="GO:0008803">
    <property type="term" value="F:bis(5'-nucleosyl)-tetraphosphatase (symmetrical) activity"/>
    <property type="evidence" value="ECO:0007669"/>
    <property type="project" value="UniProtKB-EC"/>
</dbReference>
<dbReference type="InterPro" id="IPR051094">
    <property type="entry name" value="Diverse_Catalytic_Enzymes"/>
</dbReference>
<protein>
    <recommendedName>
        <fullName evidence="1">bis(5'-nucleosyl)-tetraphosphatase (symmetrical)</fullName>
        <ecNumber evidence="1">3.6.1.41</ecNumber>
    </recommendedName>
</protein>
<dbReference type="InterPro" id="IPR005249">
    <property type="entry name" value="YqeK"/>
</dbReference>
<dbReference type="Proteomes" id="UP000446866">
    <property type="component" value="Unassembled WGS sequence"/>
</dbReference>
<organism evidence="8 9">
    <name type="scientific">Anaerotruncus colihominis</name>
    <dbReference type="NCBI Taxonomy" id="169435"/>
    <lineage>
        <taxon>Bacteria</taxon>
        <taxon>Bacillati</taxon>
        <taxon>Bacillota</taxon>
        <taxon>Clostridia</taxon>
        <taxon>Eubacteriales</taxon>
        <taxon>Oscillospiraceae</taxon>
        <taxon>Anaerotruncus</taxon>
    </lineage>
</organism>
<keyword evidence="9" id="KW-1185">Reference proteome</keyword>
<dbReference type="InterPro" id="IPR006674">
    <property type="entry name" value="HD_domain"/>
</dbReference>
<name>A0A845QKE4_9FIRM</name>
<reference evidence="8 9" key="1">
    <citation type="submission" date="2018-08" db="EMBL/GenBank/DDBJ databases">
        <title>Murine metabolic-syndrome-specific gut microbial biobank.</title>
        <authorList>
            <person name="Liu C."/>
        </authorList>
    </citation>
    <scope>NUCLEOTIDE SEQUENCE [LARGE SCALE GENOMIC DNA]</scope>
    <source>
        <strain evidence="8 9">28</strain>
    </source>
</reference>
<keyword evidence="3" id="KW-0547">Nucleotide-binding</keyword>
<keyword evidence="2" id="KW-0479">Metal-binding</keyword>
<dbReference type="GO" id="GO:0046872">
    <property type="term" value="F:metal ion binding"/>
    <property type="evidence" value="ECO:0007669"/>
    <property type="project" value="UniProtKB-KW"/>
</dbReference>
<evidence type="ECO:0000256" key="2">
    <source>
        <dbReference type="ARBA" id="ARBA00022723"/>
    </source>
</evidence>
<evidence type="ECO:0000313" key="8">
    <source>
        <dbReference type="EMBL" id="NBH62339.1"/>
    </source>
</evidence>
<dbReference type="Pfam" id="PF01966">
    <property type="entry name" value="HD"/>
    <property type="match status" value="1"/>
</dbReference>
<dbReference type="AlphaFoldDB" id="A0A845QKE4"/>
<gene>
    <name evidence="8" type="ORF">D0435_11815</name>
</gene>
<dbReference type="SMART" id="SM00471">
    <property type="entry name" value="HDc"/>
    <property type="match status" value="1"/>
</dbReference>
<keyword evidence="5" id="KW-0408">Iron</keyword>
<proteinExistence type="predicted"/>
<sequence>MNTDSIKTYIEKNFSEKRKLHTEGVRVTAMNLAKKYGADPEKAEVAALFHDMYRGVSVDVLNYYVKHLGLSEIYLNNGNLAHGKIAAIVMERDFEITDPDIINAVSYHTTGRPAMSALEKVIYIADAIEPNRNYPGVEEIRQAAEEDLDKACLLSLSRTIEYVRQQGNFLDTDTIAARDYLQKQYAIKEKENGQ</sequence>
<evidence type="ECO:0000256" key="5">
    <source>
        <dbReference type="ARBA" id="ARBA00023004"/>
    </source>
</evidence>
<dbReference type="Gene3D" id="1.10.3210.10">
    <property type="entry name" value="Hypothetical protein af1432"/>
    <property type="match status" value="1"/>
</dbReference>
<evidence type="ECO:0000256" key="1">
    <source>
        <dbReference type="ARBA" id="ARBA00012506"/>
    </source>
</evidence>
<dbReference type="RefSeq" id="WP_160202627.1">
    <property type="nucleotide sequence ID" value="NZ_QXWK01000023.1"/>
</dbReference>
<accession>A0A845QKE4</accession>
<comment type="catalytic activity">
    <reaction evidence="6">
        <text>P(1),P(4)-bis(5'-adenosyl) tetraphosphate + H2O = 2 ADP + 2 H(+)</text>
        <dbReference type="Rhea" id="RHEA:24252"/>
        <dbReference type="ChEBI" id="CHEBI:15377"/>
        <dbReference type="ChEBI" id="CHEBI:15378"/>
        <dbReference type="ChEBI" id="CHEBI:58141"/>
        <dbReference type="ChEBI" id="CHEBI:456216"/>
        <dbReference type="EC" id="3.6.1.41"/>
    </reaction>
</comment>
<dbReference type="EMBL" id="QXWK01000023">
    <property type="protein sequence ID" value="NBH62339.1"/>
    <property type="molecule type" value="Genomic_DNA"/>
</dbReference>
<evidence type="ECO:0000259" key="7">
    <source>
        <dbReference type="SMART" id="SM00471"/>
    </source>
</evidence>
<dbReference type="CDD" id="cd00077">
    <property type="entry name" value="HDc"/>
    <property type="match status" value="1"/>
</dbReference>